<dbReference type="GO" id="GO:0046872">
    <property type="term" value="F:metal ion binding"/>
    <property type="evidence" value="ECO:0007669"/>
    <property type="project" value="UniProtKB-KW"/>
</dbReference>
<gene>
    <name evidence="7" type="ORF">MGWOODY_Mmi802</name>
</gene>
<keyword evidence="1" id="KW-0645">Protease</keyword>
<dbReference type="InterPro" id="IPR037518">
    <property type="entry name" value="MPN"/>
</dbReference>
<dbReference type="PROSITE" id="PS01302">
    <property type="entry name" value="UPF0758"/>
    <property type="match status" value="1"/>
</dbReference>
<accession>A0A160VEB3</accession>
<dbReference type="Pfam" id="PF04002">
    <property type="entry name" value="RadC"/>
    <property type="match status" value="1"/>
</dbReference>
<evidence type="ECO:0000313" key="7">
    <source>
        <dbReference type="EMBL" id="CUV08876.1"/>
    </source>
</evidence>
<evidence type="ECO:0000256" key="2">
    <source>
        <dbReference type="ARBA" id="ARBA00022723"/>
    </source>
</evidence>
<dbReference type="Gene3D" id="3.40.140.10">
    <property type="entry name" value="Cytidine Deaminase, domain 2"/>
    <property type="match status" value="1"/>
</dbReference>
<dbReference type="GO" id="GO:0008237">
    <property type="term" value="F:metallopeptidase activity"/>
    <property type="evidence" value="ECO:0007669"/>
    <property type="project" value="UniProtKB-KW"/>
</dbReference>
<dbReference type="PANTHER" id="PTHR30471">
    <property type="entry name" value="DNA REPAIR PROTEIN RADC"/>
    <property type="match status" value="1"/>
</dbReference>
<keyword evidence="2" id="KW-0479">Metal-binding</keyword>
<dbReference type="PROSITE" id="PS50249">
    <property type="entry name" value="MPN"/>
    <property type="match status" value="1"/>
</dbReference>
<dbReference type="PANTHER" id="PTHR30471:SF3">
    <property type="entry name" value="UPF0758 PROTEIN YEES-RELATED"/>
    <property type="match status" value="1"/>
</dbReference>
<evidence type="ECO:0000256" key="1">
    <source>
        <dbReference type="ARBA" id="ARBA00022670"/>
    </source>
</evidence>
<name>A0A160VEB3_9ZZZZ</name>
<reference evidence="7" key="1">
    <citation type="submission" date="2015-10" db="EMBL/GenBank/DDBJ databases">
        <authorList>
            <person name="Gilbert D.G."/>
        </authorList>
    </citation>
    <scope>NUCLEOTIDE SEQUENCE</scope>
</reference>
<protein>
    <submittedName>
        <fullName evidence="7">DNA repair protein RadC</fullName>
    </submittedName>
</protein>
<dbReference type="AlphaFoldDB" id="A0A160VEB3"/>
<keyword evidence="5" id="KW-0482">Metalloprotease</keyword>
<evidence type="ECO:0000259" key="6">
    <source>
        <dbReference type="PROSITE" id="PS50249"/>
    </source>
</evidence>
<feature type="domain" description="MPN" evidence="6">
    <location>
        <begin position="1"/>
        <end position="83"/>
    </location>
</feature>
<dbReference type="EMBL" id="FAXC01000136">
    <property type="protein sequence ID" value="CUV08876.1"/>
    <property type="molecule type" value="Genomic_DNA"/>
</dbReference>
<proteinExistence type="predicted"/>
<organism evidence="7">
    <name type="scientific">hydrothermal vent metagenome</name>
    <dbReference type="NCBI Taxonomy" id="652676"/>
    <lineage>
        <taxon>unclassified sequences</taxon>
        <taxon>metagenomes</taxon>
        <taxon>ecological metagenomes</taxon>
    </lineage>
</organism>
<evidence type="ECO:0000256" key="4">
    <source>
        <dbReference type="ARBA" id="ARBA00022833"/>
    </source>
</evidence>
<evidence type="ECO:0000256" key="3">
    <source>
        <dbReference type="ARBA" id="ARBA00022801"/>
    </source>
</evidence>
<keyword evidence="4" id="KW-0862">Zinc</keyword>
<sequence>MANQNEGHRQRLREKFLKSGLDHASAALVFVHNHPSGNPKPNQDDITITKKLKEAVEAIDVLVHDHLIIAGNDVYSFADHGLI</sequence>
<dbReference type="InterPro" id="IPR020891">
    <property type="entry name" value="UPF0758_CS"/>
</dbReference>
<dbReference type="InterPro" id="IPR001405">
    <property type="entry name" value="UPF0758"/>
</dbReference>
<evidence type="ECO:0000256" key="5">
    <source>
        <dbReference type="ARBA" id="ARBA00023049"/>
    </source>
</evidence>
<dbReference type="GO" id="GO:0006508">
    <property type="term" value="P:proteolysis"/>
    <property type="evidence" value="ECO:0007669"/>
    <property type="project" value="UniProtKB-KW"/>
</dbReference>
<dbReference type="InterPro" id="IPR025657">
    <property type="entry name" value="RadC_JAB"/>
</dbReference>
<keyword evidence="3" id="KW-0378">Hydrolase</keyword>